<proteinExistence type="predicted"/>
<evidence type="ECO:0000256" key="1">
    <source>
        <dbReference type="SAM" id="MobiDB-lite"/>
    </source>
</evidence>
<dbReference type="Gene3D" id="3.40.50.300">
    <property type="entry name" value="P-loop containing nucleotide triphosphate hydrolases"/>
    <property type="match status" value="1"/>
</dbReference>
<accession>A0AA36IFX3</accession>
<name>A0AA36IFX3_9DINO</name>
<feature type="region of interest" description="Disordered" evidence="1">
    <location>
        <begin position="1"/>
        <end position="22"/>
    </location>
</feature>
<gene>
    <name evidence="2" type="ORF">EVOR1521_LOCUS13080</name>
</gene>
<keyword evidence="3" id="KW-1185">Reference proteome</keyword>
<sequence length="336" mass="37029">MVRTACVHPQYGEQESHPLDDTPTSAFGEISKAPILEILPARGDFDAPRAADPTILEGAGPNVGRSKLDLASGFRQPGDFKDPKVIWIHLHGFGGTTMCDMARAYGEKVTKAVDNCNLLPDACSTPKAFRIPCSKRAASVRYTFTAVERSLDDDDLVCSGQSGTMLLGIMLRDPLAGIKSTWIGNELDKGAILRAMRTGVVPRGFGFHFCLPPLDTYQHFDNFAVRTLSGDYDLAPGAMTAEHLAKAKEVLLKLDVVLIMEELSDHLAQLRAFFGWQVDLSRSPWKSHGHKIPKNALTDEEEAFLKKANELDYELFDFGKSLARQLTAHAQRRLAF</sequence>
<dbReference type="EMBL" id="CAUJNA010001435">
    <property type="protein sequence ID" value="CAJ1386901.1"/>
    <property type="molecule type" value="Genomic_DNA"/>
</dbReference>
<reference evidence="2" key="1">
    <citation type="submission" date="2023-08" db="EMBL/GenBank/DDBJ databases">
        <authorList>
            <person name="Chen Y."/>
            <person name="Shah S."/>
            <person name="Dougan E. K."/>
            <person name="Thang M."/>
            <person name="Chan C."/>
        </authorList>
    </citation>
    <scope>NUCLEOTIDE SEQUENCE</scope>
</reference>
<evidence type="ECO:0000313" key="3">
    <source>
        <dbReference type="Proteomes" id="UP001178507"/>
    </source>
</evidence>
<protein>
    <submittedName>
        <fullName evidence="2">Uncharacterized protein</fullName>
    </submittedName>
</protein>
<comment type="caution">
    <text evidence="2">The sequence shown here is derived from an EMBL/GenBank/DDBJ whole genome shotgun (WGS) entry which is preliminary data.</text>
</comment>
<evidence type="ECO:0000313" key="2">
    <source>
        <dbReference type="EMBL" id="CAJ1386901.1"/>
    </source>
</evidence>
<dbReference type="AlphaFoldDB" id="A0AA36IFX3"/>
<dbReference type="InterPro" id="IPR027417">
    <property type="entry name" value="P-loop_NTPase"/>
</dbReference>
<dbReference type="Proteomes" id="UP001178507">
    <property type="component" value="Unassembled WGS sequence"/>
</dbReference>
<organism evidence="2 3">
    <name type="scientific">Effrenium voratum</name>
    <dbReference type="NCBI Taxonomy" id="2562239"/>
    <lineage>
        <taxon>Eukaryota</taxon>
        <taxon>Sar</taxon>
        <taxon>Alveolata</taxon>
        <taxon>Dinophyceae</taxon>
        <taxon>Suessiales</taxon>
        <taxon>Symbiodiniaceae</taxon>
        <taxon>Effrenium</taxon>
    </lineage>
</organism>